<dbReference type="GeneID" id="41321203"/>
<dbReference type="PIRSF" id="PIRSF018781">
    <property type="entry name" value="UCP018781"/>
    <property type="match status" value="1"/>
</dbReference>
<evidence type="ECO:0008006" key="3">
    <source>
        <dbReference type="Google" id="ProtNLM"/>
    </source>
</evidence>
<gene>
    <name evidence="1" type="ORF">BKD89_02005</name>
</gene>
<dbReference type="AlphaFoldDB" id="A0A3G3IFI9"/>
<reference evidence="1 2" key="1">
    <citation type="submission" date="2016-10" db="EMBL/GenBank/DDBJ databases">
        <title>Complete genome of the TMA-utilizing, human hosted archaeon Methanomethylophilus alvus Gen. nov, sp. nov., strain Mx-05, derived from a pure culture.</title>
        <authorList>
            <person name="Brugere J.-F."/>
            <person name="Ben Hania W."/>
            <person name="Chaudhary P.P."/>
            <person name="Gaci N."/>
            <person name="Borrel G."/>
            <person name="Cao Van Tuat L."/>
            <person name="Fardeau M.-L."/>
            <person name="Harris H.M.B."/>
            <person name="O'Toole P.W."/>
            <person name="Ollivier B."/>
        </authorList>
    </citation>
    <scope>NUCLEOTIDE SEQUENCE [LARGE SCALE GENOMIC DNA]</scope>
    <source>
        <strain evidence="1 2">Mx-05</strain>
    </source>
</reference>
<dbReference type="NCBIfam" id="TIGR03271">
    <property type="entry name" value="methan_mark_5"/>
    <property type="match status" value="1"/>
</dbReference>
<dbReference type="Pfam" id="PF09885">
    <property type="entry name" value="DUF2112"/>
    <property type="match status" value="1"/>
</dbReference>
<sequence>MKVFIDPPNSMVLFDLVERFGHEPLSSMAVIQEKVDNIEVDMPPMNVTLDDVVKGLKYAGVEVPSGIRGRLSLWGPMIDSADAAIIIDDAPFSFGCVGCDRSNELTKYLIHRRGIPALTVKYPTDEAEAKTMVGQIKDFLGGLKE</sequence>
<evidence type="ECO:0000313" key="2">
    <source>
        <dbReference type="Proteomes" id="UP000273278"/>
    </source>
</evidence>
<accession>A0A3G3IFI9</accession>
<organism evidence="1 2">
    <name type="scientific">Methanomethylophilus alvi</name>
    <dbReference type="NCBI Taxonomy" id="1291540"/>
    <lineage>
        <taxon>Archaea</taxon>
        <taxon>Methanobacteriati</taxon>
        <taxon>Thermoplasmatota</taxon>
        <taxon>Thermoplasmata</taxon>
        <taxon>Methanomassiliicoccales</taxon>
        <taxon>Methanomethylophilaceae</taxon>
        <taxon>Methanomethylophilus</taxon>
    </lineage>
</organism>
<dbReference type="InterPro" id="IPR012356">
    <property type="entry name" value="Methan_mark_5"/>
</dbReference>
<proteinExistence type="predicted"/>
<protein>
    <recommendedName>
        <fullName evidence="3">Methanogenesis marker 5 protein</fullName>
    </recommendedName>
</protein>
<dbReference type="Proteomes" id="UP000273278">
    <property type="component" value="Chromosome"/>
</dbReference>
<dbReference type="OMA" id="GCARTNE"/>
<dbReference type="RefSeq" id="WP_015504303.1">
    <property type="nucleotide sequence ID" value="NZ_CAYARL010000008.1"/>
</dbReference>
<dbReference type="EMBL" id="CP017686">
    <property type="protein sequence ID" value="AYQ54585.1"/>
    <property type="molecule type" value="Genomic_DNA"/>
</dbReference>
<name>A0A3G3IFI9_9ARCH</name>
<evidence type="ECO:0000313" key="1">
    <source>
        <dbReference type="EMBL" id="AYQ54585.1"/>
    </source>
</evidence>